<dbReference type="AlphaFoldDB" id="A0AAE1AGI5"/>
<proteinExistence type="predicted"/>
<sequence length="118" mass="13446">KKLTKDGVGLVDNGSITICQSKIKQQKYLPIVCQQEPIYASEFHFFNWTDYISCFGNEVERVTPSTQCYEYGTIMRRVTPSTVCYENGTITKSDSRRVLSVMSMRPSRIASHAGYLVF</sequence>
<evidence type="ECO:0000313" key="2">
    <source>
        <dbReference type="Proteomes" id="UP001283361"/>
    </source>
</evidence>
<protein>
    <submittedName>
        <fullName evidence="1">Uncharacterized protein</fullName>
    </submittedName>
</protein>
<reference evidence="1" key="1">
    <citation type="journal article" date="2023" name="G3 (Bethesda)">
        <title>A reference genome for the long-term kleptoplast-retaining sea slug Elysia crispata morphotype clarki.</title>
        <authorList>
            <person name="Eastman K.E."/>
            <person name="Pendleton A.L."/>
            <person name="Shaikh M.A."/>
            <person name="Suttiyut T."/>
            <person name="Ogas R."/>
            <person name="Tomko P."/>
            <person name="Gavelis G."/>
            <person name="Widhalm J.R."/>
            <person name="Wisecaver J.H."/>
        </authorList>
    </citation>
    <scope>NUCLEOTIDE SEQUENCE</scope>
    <source>
        <strain evidence="1">ECLA1</strain>
    </source>
</reference>
<accession>A0AAE1AGI5</accession>
<gene>
    <name evidence="1" type="ORF">RRG08_062158</name>
</gene>
<dbReference type="EMBL" id="JAWDGP010001950">
    <property type="protein sequence ID" value="KAK3786671.1"/>
    <property type="molecule type" value="Genomic_DNA"/>
</dbReference>
<comment type="caution">
    <text evidence="1">The sequence shown here is derived from an EMBL/GenBank/DDBJ whole genome shotgun (WGS) entry which is preliminary data.</text>
</comment>
<feature type="non-terminal residue" evidence="1">
    <location>
        <position position="1"/>
    </location>
</feature>
<organism evidence="1 2">
    <name type="scientific">Elysia crispata</name>
    <name type="common">lettuce slug</name>
    <dbReference type="NCBI Taxonomy" id="231223"/>
    <lineage>
        <taxon>Eukaryota</taxon>
        <taxon>Metazoa</taxon>
        <taxon>Spiralia</taxon>
        <taxon>Lophotrochozoa</taxon>
        <taxon>Mollusca</taxon>
        <taxon>Gastropoda</taxon>
        <taxon>Heterobranchia</taxon>
        <taxon>Euthyneura</taxon>
        <taxon>Panpulmonata</taxon>
        <taxon>Sacoglossa</taxon>
        <taxon>Placobranchoidea</taxon>
        <taxon>Plakobranchidae</taxon>
        <taxon>Elysia</taxon>
    </lineage>
</organism>
<evidence type="ECO:0000313" key="1">
    <source>
        <dbReference type="EMBL" id="KAK3786671.1"/>
    </source>
</evidence>
<name>A0AAE1AGI5_9GAST</name>
<dbReference type="Proteomes" id="UP001283361">
    <property type="component" value="Unassembled WGS sequence"/>
</dbReference>
<keyword evidence="2" id="KW-1185">Reference proteome</keyword>